<evidence type="ECO:0000313" key="1">
    <source>
        <dbReference type="EMBL" id="GES94380.1"/>
    </source>
</evidence>
<evidence type="ECO:0000313" key="2">
    <source>
        <dbReference type="Proteomes" id="UP000615446"/>
    </source>
</evidence>
<organism evidence="1 2">
    <name type="scientific">Rhizophagus clarus</name>
    <dbReference type="NCBI Taxonomy" id="94130"/>
    <lineage>
        <taxon>Eukaryota</taxon>
        <taxon>Fungi</taxon>
        <taxon>Fungi incertae sedis</taxon>
        <taxon>Mucoromycota</taxon>
        <taxon>Glomeromycotina</taxon>
        <taxon>Glomeromycetes</taxon>
        <taxon>Glomerales</taxon>
        <taxon>Glomeraceae</taxon>
        <taxon>Rhizophagus</taxon>
    </lineage>
</organism>
<accession>A0A8H3LYM7</accession>
<comment type="caution">
    <text evidence="1">The sequence shown here is derived from an EMBL/GenBank/DDBJ whole genome shotgun (WGS) entry which is preliminary data.</text>
</comment>
<protein>
    <submittedName>
        <fullName evidence="1">Uncharacterized protein</fullName>
    </submittedName>
</protein>
<name>A0A8H3LYM7_9GLOM</name>
<proteinExistence type="predicted"/>
<reference evidence="1" key="1">
    <citation type="submission" date="2019-10" db="EMBL/GenBank/DDBJ databases">
        <title>Conservation and host-specific expression of non-tandemly repeated heterogenous ribosome RNA gene in arbuscular mycorrhizal fungi.</title>
        <authorList>
            <person name="Maeda T."/>
            <person name="Kobayashi Y."/>
            <person name="Nakagawa T."/>
            <person name="Ezawa T."/>
            <person name="Yamaguchi K."/>
            <person name="Bino T."/>
            <person name="Nishimoto Y."/>
            <person name="Shigenobu S."/>
            <person name="Kawaguchi M."/>
        </authorList>
    </citation>
    <scope>NUCLEOTIDE SEQUENCE</scope>
    <source>
        <strain evidence="1">HR1</strain>
    </source>
</reference>
<gene>
    <name evidence="1" type="ORF">RCL2_002111500</name>
</gene>
<sequence length="186" mass="21761">MTYSIEKITKALLNKLHIFPNEMKLWDGSQVTICHLHNNINYDLKELFQTFLINHYIKDLYFELWNVKNKLLFLWNNNNYTEKNSRYFIQPVMENKHQSNIIVDSNNIFENDHVIRSQLFDGLFDWSSGCVLDKIFENNRSKKNIQSNTVKKDTPPDVSLKVTSQIQGLTAVSLLPEAPPASLRLT</sequence>
<dbReference type="Proteomes" id="UP000615446">
    <property type="component" value="Unassembled WGS sequence"/>
</dbReference>
<dbReference type="AlphaFoldDB" id="A0A8H3LYM7"/>
<dbReference type="EMBL" id="BLAL01000236">
    <property type="protein sequence ID" value="GES94380.1"/>
    <property type="molecule type" value="Genomic_DNA"/>
</dbReference>